<feature type="transmembrane region" description="Helical" evidence="2">
    <location>
        <begin position="6"/>
        <end position="24"/>
    </location>
</feature>
<sequence length="137" mass="14552">MNPLDILVIILLAIGLFFNLIAALGLHRFPDVYSRLHASTKTNTYGSIFLVLAVVVYAISNYLDGAAAATQLQLAIHSLIALIAILIANPTGSHAIARAAHRSGYLPKGVVDAMDTGVTGSKQEEQPTEEDKKLEGA</sequence>
<dbReference type="Pfam" id="PF03334">
    <property type="entry name" value="PhaG_MnhG_YufB"/>
    <property type="match status" value="1"/>
</dbReference>
<name>A0A1Y3GBE0_9EURY</name>
<evidence type="ECO:0000313" key="3">
    <source>
        <dbReference type="EMBL" id="OUJ18567.1"/>
    </source>
</evidence>
<dbReference type="Proteomes" id="UP000195137">
    <property type="component" value="Unassembled WGS sequence"/>
</dbReference>
<feature type="transmembrane region" description="Helical" evidence="2">
    <location>
        <begin position="45"/>
        <end position="63"/>
    </location>
</feature>
<proteinExistence type="predicted"/>
<accession>A0A1Y3GBE0</accession>
<dbReference type="NCBIfam" id="NF009312">
    <property type="entry name" value="PRK12672.1"/>
    <property type="match status" value="1"/>
</dbReference>
<evidence type="ECO:0000313" key="4">
    <source>
        <dbReference type="Proteomes" id="UP000195137"/>
    </source>
</evidence>
<keyword evidence="2" id="KW-0812">Transmembrane</keyword>
<dbReference type="OrthoDB" id="19138at2157"/>
<keyword evidence="2" id="KW-0472">Membrane</keyword>
<keyword evidence="2" id="KW-1133">Transmembrane helix</keyword>
<dbReference type="PANTHER" id="PTHR34703">
    <property type="entry name" value="ANTIPORTER SUBUNIT MNHG2-RELATED"/>
    <property type="match status" value="1"/>
</dbReference>
<dbReference type="AlphaFoldDB" id="A0A1Y3GBE0"/>
<dbReference type="RefSeq" id="WP_086637830.1">
    <property type="nucleotide sequence ID" value="NZ_MRZU01000004.1"/>
</dbReference>
<reference evidence="3 4" key="1">
    <citation type="submission" date="2016-12" db="EMBL/GenBank/DDBJ databases">
        <title>Discovery of methanogenic haloarchaea.</title>
        <authorList>
            <person name="Sorokin D.Y."/>
            <person name="Makarova K.S."/>
            <person name="Abbas B."/>
            <person name="Ferrer M."/>
            <person name="Golyshin P.N."/>
        </authorList>
    </citation>
    <scope>NUCLEOTIDE SEQUENCE [LARGE SCALE GENOMIC DNA]</scope>
    <source>
        <strain evidence="3">AMET1</strain>
    </source>
</reference>
<feature type="region of interest" description="Disordered" evidence="1">
    <location>
        <begin position="118"/>
        <end position="137"/>
    </location>
</feature>
<evidence type="ECO:0000256" key="1">
    <source>
        <dbReference type="SAM" id="MobiDB-lite"/>
    </source>
</evidence>
<protein>
    <submittedName>
        <fullName evidence="3">Multisubunit Na+/H+ antiporter MnhG subunit</fullName>
    </submittedName>
</protein>
<feature type="compositionally biased region" description="Basic and acidic residues" evidence="1">
    <location>
        <begin position="122"/>
        <end position="137"/>
    </location>
</feature>
<comment type="caution">
    <text evidence="3">The sequence shown here is derived from an EMBL/GenBank/DDBJ whole genome shotgun (WGS) entry which is preliminary data.</text>
</comment>
<evidence type="ECO:0000256" key="2">
    <source>
        <dbReference type="SAM" id="Phobius"/>
    </source>
</evidence>
<gene>
    <name evidence="3" type="ORF">AMET1_1486</name>
</gene>
<dbReference type="NCBIfam" id="TIGR01300">
    <property type="entry name" value="CPA3_mnhG_phaG"/>
    <property type="match status" value="1"/>
</dbReference>
<dbReference type="PANTHER" id="PTHR34703:SF1">
    <property type="entry name" value="ANTIPORTER SUBUNIT MNHG2-RELATED"/>
    <property type="match status" value="1"/>
</dbReference>
<organism evidence="3 4">
    <name type="scientific">Methanonatronarchaeum thermophilum</name>
    <dbReference type="NCBI Taxonomy" id="1927129"/>
    <lineage>
        <taxon>Archaea</taxon>
        <taxon>Methanobacteriati</taxon>
        <taxon>Methanobacteriota</taxon>
        <taxon>Methanonatronarchaeia</taxon>
        <taxon>Methanonatronarchaeales</taxon>
        <taxon>Methanonatronarchaeaceae</taxon>
        <taxon>Methanonatronarchaeum</taxon>
    </lineage>
</organism>
<keyword evidence="4" id="KW-1185">Reference proteome</keyword>
<dbReference type="InterPro" id="IPR005133">
    <property type="entry name" value="PhaG_MnhG_YufB"/>
</dbReference>
<feature type="transmembrane region" description="Helical" evidence="2">
    <location>
        <begin position="69"/>
        <end position="88"/>
    </location>
</feature>
<dbReference type="EMBL" id="MRZU01000004">
    <property type="protein sequence ID" value="OUJ18567.1"/>
    <property type="molecule type" value="Genomic_DNA"/>
</dbReference>
<dbReference type="GO" id="GO:0015385">
    <property type="term" value="F:sodium:proton antiporter activity"/>
    <property type="evidence" value="ECO:0007669"/>
    <property type="project" value="TreeGrafter"/>
</dbReference>